<dbReference type="Pfam" id="PF21788">
    <property type="entry name" value="TNP-like_GBD"/>
    <property type="match status" value="1"/>
</dbReference>
<protein>
    <recommendedName>
        <fullName evidence="3">CCHC-type domain-containing protein</fullName>
    </recommendedName>
</protein>
<keyword evidence="1" id="KW-0862">Zinc</keyword>
<reference evidence="4" key="1">
    <citation type="submission" date="2021-12" db="EMBL/GenBank/DDBJ databases">
        <authorList>
            <person name="King R."/>
        </authorList>
    </citation>
    <scope>NUCLEOTIDE SEQUENCE</scope>
</reference>
<feature type="region of interest" description="Disordered" evidence="2">
    <location>
        <begin position="971"/>
        <end position="992"/>
    </location>
</feature>
<evidence type="ECO:0000256" key="1">
    <source>
        <dbReference type="PROSITE-ProRule" id="PRU00047"/>
    </source>
</evidence>
<keyword evidence="1" id="KW-0479">Metal-binding</keyword>
<feature type="region of interest" description="Disordered" evidence="2">
    <location>
        <begin position="204"/>
        <end position="227"/>
    </location>
</feature>
<accession>A0A9P0BCR2</accession>
<dbReference type="OrthoDB" id="6768659at2759"/>
<dbReference type="GO" id="GO:0003676">
    <property type="term" value="F:nucleic acid binding"/>
    <property type="evidence" value="ECO:0007669"/>
    <property type="project" value="InterPro"/>
</dbReference>
<evidence type="ECO:0000313" key="5">
    <source>
        <dbReference type="Proteomes" id="UP001154078"/>
    </source>
</evidence>
<feature type="domain" description="CCHC-type" evidence="3">
    <location>
        <begin position="951"/>
        <end position="965"/>
    </location>
</feature>
<gene>
    <name evidence="4" type="ORF">MELIAE_LOCUS11826</name>
</gene>
<organism evidence="4 5">
    <name type="scientific">Brassicogethes aeneus</name>
    <name type="common">Rape pollen beetle</name>
    <name type="synonym">Meligethes aeneus</name>
    <dbReference type="NCBI Taxonomy" id="1431903"/>
    <lineage>
        <taxon>Eukaryota</taxon>
        <taxon>Metazoa</taxon>
        <taxon>Ecdysozoa</taxon>
        <taxon>Arthropoda</taxon>
        <taxon>Hexapoda</taxon>
        <taxon>Insecta</taxon>
        <taxon>Pterygota</taxon>
        <taxon>Neoptera</taxon>
        <taxon>Endopterygota</taxon>
        <taxon>Coleoptera</taxon>
        <taxon>Polyphaga</taxon>
        <taxon>Cucujiformia</taxon>
        <taxon>Nitidulidae</taxon>
        <taxon>Meligethinae</taxon>
        <taxon>Brassicogethes</taxon>
    </lineage>
</organism>
<name>A0A9P0BCR2_BRAAE</name>
<dbReference type="Pfam" id="PF21787">
    <property type="entry name" value="TNP-like_RNaseH_N"/>
    <property type="match status" value="1"/>
</dbReference>
<dbReference type="PROSITE" id="PS50158">
    <property type="entry name" value="ZF_CCHC"/>
    <property type="match status" value="1"/>
</dbReference>
<dbReference type="AlphaFoldDB" id="A0A9P0BCR2"/>
<dbReference type="InterPro" id="IPR048365">
    <property type="entry name" value="TNP-like_RNaseH_N"/>
</dbReference>
<dbReference type="InterPro" id="IPR048367">
    <property type="entry name" value="TNP-like_RNaseH_C"/>
</dbReference>
<dbReference type="Proteomes" id="UP001154078">
    <property type="component" value="Chromosome 8"/>
</dbReference>
<keyword evidence="5" id="KW-1185">Reference proteome</keyword>
<dbReference type="InterPro" id="IPR048366">
    <property type="entry name" value="TNP-like_GBD"/>
</dbReference>
<evidence type="ECO:0000313" key="4">
    <source>
        <dbReference type="EMBL" id="CAH0562806.1"/>
    </source>
</evidence>
<dbReference type="InterPro" id="IPR001878">
    <property type="entry name" value="Znf_CCHC"/>
</dbReference>
<sequence length="992" mass="112781">MACFRTFSAEEVFYRTEKWLTQDLRRTRELQGNSERNNTYPLETNFNSEDQEDLVPWRVRPNPRQSLNLSLEGQSGINMYFLRIQNCWVFNCSPLLLKQEEDDHFLPSQFNSNKRLIYGSVPIDPHSSNFTSIPTSSVASPSFDIPMEVSDCVPQLNISNPSSPNLSVDEIQLNISNPSSPNLSPVDDFSDSELNTLPFPILIESSSSDSESPKNPQPSKSNKTETEKQLYRLHRNTMSRVSKLKARCNRQKTDLTNLRDLYKSGDLENIRNASRKPRGRCWSDDDKAFALSMYKRSGKLYRYLSTHFSLPSIPTLKNLLGKIQLSTGINELYLEHLKLIEICGFVDLGHLGRTAERAEHALVFMICGISNNWKEIVAYYLTQSTISSLNLKLLIVEIISKLQSIVLKVRLTVCDQGSTNRGALNMLSRENTNKPGPFYFEVNNKRVYFAYDVPHLLKSTRNALLRCNVQFDDHKFVKFEHIIKTFVFDRSTNLYRMCPKLSDRHFDFKNSFTKMKVSYAAQTLSYTVSSAILSLVSGGEHLPSDATHTAEFVHLINSLFDSLNGMGLDSSKSVKPVLLSNSVDFDEEDIEIPDIHDLSNYQNEPLPDTRNLSLKFALTEDSGHLEFWSDFLIRLQKFKLIEIKSSRDVTNQYNFLKGWDVTIRSVMALRGELKLEGFNSLSTRFLNQDPIENLFCQIRQHRFFNTNPSCFQFIAALKTVIINKLSIPLIISNNNTEDDKGSNLGGFSKFLAEAQNSDIVCKLNIFDSDFDILEGLMKNASECQGTSYVAGYLLRKIQVPQCPSCHKSLFSENVTEKHALISFKEFNSNVAKLIYPSDLVIEFFSMLMENALDQLTTFFRMILQNVYEHDGSYTPFQSADASPLTILSKSVQSLGFSSTTSDMSKINDPHWVTQKDFHDLIRDCKLSKETCEILGAKKTGHRAKECTGKKKCLRCSRDGHRTSECTIPTATGAAQKADETTNEIQDFRQPPA</sequence>
<evidence type="ECO:0000259" key="3">
    <source>
        <dbReference type="PROSITE" id="PS50158"/>
    </source>
</evidence>
<dbReference type="EMBL" id="OV121139">
    <property type="protein sequence ID" value="CAH0562806.1"/>
    <property type="molecule type" value="Genomic_DNA"/>
</dbReference>
<evidence type="ECO:0000256" key="2">
    <source>
        <dbReference type="SAM" id="MobiDB-lite"/>
    </source>
</evidence>
<dbReference type="GO" id="GO:0008270">
    <property type="term" value="F:zinc ion binding"/>
    <property type="evidence" value="ECO:0007669"/>
    <property type="project" value="UniProtKB-KW"/>
</dbReference>
<proteinExistence type="predicted"/>
<keyword evidence="1" id="KW-0863">Zinc-finger</keyword>
<dbReference type="Pfam" id="PF21789">
    <property type="entry name" value="TNP-like_RNaseH_C"/>
    <property type="match status" value="1"/>
</dbReference>